<accession>A0A4Q1CYU7</accession>
<dbReference type="Pfam" id="PF20365">
    <property type="entry name" value="DUF6660"/>
    <property type="match status" value="1"/>
</dbReference>
<name>A0A4Q1CYU7_9BACT</name>
<comment type="caution">
    <text evidence="2">The sequence shown here is derived from an EMBL/GenBank/DDBJ whole genome shotgun (WGS) entry which is preliminary data.</text>
</comment>
<dbReference type="AlphaFoldDB" id="A0A4Q1CYU7"/>
<dbReference type="InterPro" id="IPR046601">
    <property type="entry name" value="DUF6660"/>
</dbReference>
<feature type="chain" id="PRO_5020532273" evidence="1">
    <location>
        <begin position="23"/>
        <end position="108"/>
    </location>
</feature>
<reference evidence="2 3" key="1">
    <citation type="submission" date="2019-01" db="EMBL/GenBank/DDBJ databases">
        <title>Filimonas sp. strain TTM-71.</title>
        <authorList>
            <person name="Chen W.-M."/>
        </authorList>
    </citation>
    <scope>NUCLEOTIDE SEQUENCE [LARGE SCALE GENOMIC DNA]</scope>
    <source>
        <strain evidence="2 3">TTM-71</strain>
    </source>
</reference>
<dbReference type="OrthoDB" id="671991at2"/>
<proteinExistence type="predicted"/>
<evidence type="ECO:0000313" key="2">
    <source>
        <dbReference type="EMBL" id="RXK80436.1"/>
    </source>
</evidence>
<keyword evidence="1" id="KW-0732">Signal</keyword>
<protein>
    <submittedName>
        <fullName evidence="2">Uncharacterized protein</fullName>
    </submittedName>
</protein>
<gene>
    <name evidence="2" type="ORF">ESB13_23605</name>
</gene>
<feature type="signal peptide" evidence="1">
    <location>
        <begin position="1"/>
        <end position="22"/>
    </location>
</feature>
<dbReference type="EMBL" id="SDHZ01000008">
    <property type="protein sequence ID" value="RXK80436.1"/>
    <property type="molecule type" value="Genomic_DNA"/>
</dbReference>
<dbReference type="Proteomes" id="UP000290545">
    <property type="component" value="Unassembled WGS sequence"/>
</dbReference>
<dbReference type="RefSeq" id="WP_129006569.1">
    <property type="nucleotide sequence ID" value="NZ_SDHZ01000008.1"/>
</dbReference>
<evidence type="ECO:0000256" key="1">
    <source>
        <dbReference type="SAM" id="SignalP"/>
    </source>
</evidence>
<evidence type="ECO:0000313" key="3">
    <source>
        <dbReference type="Proteomes" id="UP000290545"/>
    </source>
</evidence>
<keyword evidence="3" id="KW-1185">Reference proteome</keyword>
<organism evidence="2 3">
    <name type="scientific">Filimonas effusa</name>
    <dbReference type="NCBI Taxonomy" id="2508721"/>
    <lineage>
        <taxon>Bacteria</taxon>
        <taxon>Pseudomonadati</taxon>
        <taxon>Bacteroidota</taxon>
        <taxon>Chitinophagia</taxon>
        <taxon>Chitinophagales</taxon>
        <taxon>Chitinophagaceae</taxon>
        <taxon>Filimonas</taxon>
    </lineage>
</organism>
<sequence>MKWLVFLFSLYVLVLSGIPCSADDDCCIEESRSLTSSQHEKSSDSDHKPMSPCSPFFACGACHGITLPVLTVICAPEYVPVLVEKTSFYQEYIKFDFHSNIWQPPKRA</sequence>